<evidence type="ECO:0000313" key="5">
    <source>
        <dbReference type="EMBL" id="TCO79657.1"/>
    </source>
</evidence>
<dbReference type="RefSeq" id="WP_132544527.1">
    <property type="nucleotide sequence ID" value="NZ_SLWY01000018.1"/>
</dbReference>
<dbReference type="FunFam" id="3.30.360.10:FF:000023">
    <property type="entry name" value="Inositol 2-dehydrogenase"/>
    <property type="match status" value="1"/>
</dbReference>
<sequence length="328" mass="34726">MLRIAQFGAGRIGAIHADNVARRPDVELAYVVDVNAEAAAALAARHGAQVSDVATALADKSVGAVIIASSTDTHADLIEAAARAGKAVFCEKPVDLSIARCDQCLATVKATGVAVAMGFNRRYDPTFRSLRERLVAGEIGRLEILSITSRDPAPPPVSYIKVSGGLFRDMMIHDFDMARWLLGEEPVEIYAAAAVNVDPAIGEAGDVDTATVSMKTASGKLAIINNSRRATYGYDQRVEAFGSKGMLQAGNHTATQVVHAGANGVSSDKPLDFFLQRYVAAYQAELDDFVNMVIEGREPLATVADGRAALLLADAALTSLREGRAVRL</sequence>
<evidence type="ECO:0000259" key="3">
    <source>
        <dbReference type="Pfam" id="PF01408"/>
    </source>
</evidence>
<dbReference type="Gene3D" id="3.30.360.10">
    <property type="entry name" value="Dihydrodipicolinate Reductase, domain 2"/>
    <property type="match status" value="1"/>
</dbReference>
<evidence type="ECO:0000256" key="1">
    <source>
        <dbReference type="ARBA" id="ARBA00010928"/>
    </source>
</evidence>
<keyword evidence="6" id="KW-1185">Reference proteome</keyword>
<name>A0A4R2L353_9GAMM</name>
<dbReference type="InterPro" id="IPR000683">
    <property type="entry name" value="Gfo/Idh/MocA-like_OxRdtase_N"/>
</dbReference>
<accession>A0A4R2L353</accession>
<dbReference type="EMBL" id="SLWY01000018">
    <property type="protein sequence ID" value="TCO79657.1"/>
    <property type="molecule type" value="Genomic_DNA"/>
</dbReference>
<feature type="domain" description="Gfo/Idh/MocA-like oxidoreductase N-terminal" evidence="3">
    <location>
        <begin position="3"/>
        <end position="119"/>
    </location>
</feature>
<dbReference type="OrthoDB" id="9781031at2"/>
<reference evidence="5 6" key="1">
    <citation type="submission" date="2019-03" db="EMBL/GenBank/DDBJ databases">
        <title>Genomic Encyclopedia of Type Strains, Phase IV (KMG-IV): sequencing the most valuable type-strain genomes for metagenomic binning, comparative biology and taxonomic classification.</title>
        <authorList>
            <person name="Goeker M."/>
        </authorList>
    </citation>
    <scope>NUCLEOTIDE SEQUENCE [LARGE SCALE GENOMIC DNA]</scope>
    <source>
        <strain evidence="5 6">DSM 25287</strain>
    </source>
</reference>
<dbReference type="GO" id="GO:0016491">
    <property type="term" value="F:oxidoreductase activity"/>
    <property type="evidence" value="ECO:0007669"/>
    <property type="project" value="UniProtKB-KW"/>
</dbReference>
<dbReference type="Proteomes" id="UP000295765">
    <property type="component" value="Unassembled WGS sequence"/>
</dbReference>
<dbReference type="GO" id="GO:0000166">
    <property type="term" value="F:nucleotide binding"/>
    <property type="evidence" value="ECO:0007669"/>
    <property type="project" value="InterPro"/>
</dbReference>
<dbReference type="Pfam" id="PF01408">
    <property type="entry name" value="GFO_IDH_MocA"/>
    <property type="match status" value="1"/>
</dbReference>
<dbReference type="Gene3D" id="3.40.50.720">
    <property type="entry name" value="NAD(P)-binding Rossmann-like Domain"/>
    <property type="match status" value="1"/>
</dbReference>
<dbReference type="InterPro" id="IPR030827">
    <property type="entry name" value="Myo_inos_IolG"/>
</dbReference>
<dbReference type="InterPro" id="IPR036291">
    <property type="entry name" value="NAD(P)-bd_dom_sf"/>
</dbReference>
<evidence type="ECO:0000259" key="4">
    <source>
        <dbReference type="Pfam" id="PF22725"/>
    </source>
</evidence>
<dbReference type="PANTHER" id="PTHR42840:SF3">
    <property type="entry name" value="BINDING ROSSMANN FOLD OXIDOREDUCTASE, PUTATIVE (AFU_ORTHOLOGUE AFUA_2G10240)-RELATED"/>
    <property type="match status" value="1"/>
</dbReference>
<evidence type="ECO:0000256" key="2">
    <source>
        <dbReference type="ARBA" id="ARBA00023002"/>
    </source>
</evidence>
<dbReference type="Pfam" id="PF22725">
    <property type="entry name" value="GFO_IDH_MocA_C3"/>
    <property type="match status" value="1"/>
</dbReference>
<feature type="domain" description="GFO/IDH/MocA-like oxidoreductase" evidence="4">
    <location>
        <begin position="127"/>
        <end position="247"/>
    </location>
</feature>
<gene>
    <name evidence="5" type="ORF">EV699_11843</name>
</gene>
<protein>
    <submittedName>
        <fullName evidence="5">Myo-inositol 2-dehydrogenase</fullName>
    </submittedName>
</protein>
<proteinExistence type="inferred from homology"/>
<comment type="similarity">
    <text evidence="1">Belongs to the Gfo/Idh/MocA family.</text>
</comment>
<comment type="caution">
    <text evidence="5">The sequence shown here is derived from an EMBL/GenBank/DDBJ whole genome shotgun (WGS) entry which is preliminary data.</text>
</comment>
<dbReference type="PANTHER" id="PTHR42840">
    <property type="entry name" value="NAD(P)-BINDING ROSSMANN-FOLD SUPERFAMILY PROTEIN-RELATED"/>
    <property type="match status" value="1"/>
</dbReference>
<keyword evidence="2" id="KW-0560">Oxidoreductase</keyword>
<dbReference type="SUPFAM" id="SSF55347">
    <property type="entry name" value="Glyceraldehyde-3-phosphate dehydrogenase-like, C-terminal domain"/>
    <property type="match status" value="1"/>
</dbReference>
<organism evidence="5 6">
    <name type="scientific">Plasticicumulans lactativorans</name>
    <dbReference type="NCBI Taxonomy" id="1133106"/>
    <lineage>
        <taxon>Bacteria</taxon>
        <taxon>Pseudomonadati</taxon>
        <taxon>Pseudomonadota</taxon>
        <taxon>Gammaproteobacteria</taxon>
        <taxon>Candidatus Competibacteraceae</taxon>
        <taxon>Plasticicumulans</taxon>
    </lineage>
</organism>
<dbReference type="InterPro" id="IPR055170">
    <property type="entry name" value="GFO_IDH_MocA-like_dom"/>
</dbReference>
<dbReference type="SUPFAM" id="SSF51735">
    <property type="entry name" value="NAD(P)-binding Rossmann-fold domains"/>
    <property type="match status" value="1"/>
</dbReference>
<dbReference type="AlphaFoldDB" id="A0A4R2L353"/>
<dbReference type="NCBIfam" id="TIGR04380">
    <property type="entry name" value="myo_inos_iolG"/>
    <property type="match status" value="1"/>
</dbReference>
<evidence type="ECO:0000313" key="6">
    <source>
        <dbReference type="Proteomes" id="UP000295765"/>
    </source>
</evidence>